<evidence type="ECO:0000259" key="2">
    <source>
        <dbReference type="Pfam" id="PF14145"/>
    </source>
</evidence>
<dbReference type="Proteomes" id="UP000193061">
    <property type="component" value="Unassembled WGS sequence"/>
</dbReference>
<name>A0A1X6Y855_9RHOB</name>
<gene>
    <name evidence="3" type="ORF">ROA7450_00111</name>
</gene>
<protein>
    <recommendedName>
        <fullName evidence="2">YrhK domain-containing protein</fullName>
    </recommendedName>
</protein>
<evidence type="ECO:0000313" key="3">
    <source>
        <dbReference type="EMBL" id="SLN11753.1"/>
    </source>
</evidence>
<dbReference type="RefSeq" id="WP_085803673.1">
    <property type="nucleotide sequence ID" value="NZ_FWFX01000001.1"/>
</dbReference>
<keyword evidence="4" id="KW-1185">Reference proteome</keyword>
<keyword evidence="1" id="KW-0812">Transmembrane</keyword>
<feature type="domain" description="YrhK" evidence="2">
    <location>
        <begin position="23"/>
        <end position="75"/>
    </location>
</feature>
<feature type="transmembrane region" description="Helical" evidence="1">
    <location>
        <begin position="24"/>
        <end position="45"/>
    </location>
</feature>
<accession>A0A1X6Y855</accession>
<evidence type="ECO:0000313" key="4">
    <source>
        <dbReference type="Proteomes" id="UP000193061"/>
    </source>
</evidence>
<feature type="transmembrane region" description="Helical" evidence="1">
    <location>
        <begin position="51"/>
        <end position="70"/>
    </location>
</feature>
<evidence type="ECO:0000256" key="1">
    <source>
        <dbReference type="SAM" id="Phobius"/>
    </source>
</evidence>
<keyword evidence="1" id="KW-1133">Transmembrane helix</keyword>
<proteinExistence type="predicted"/>
<dbReference type="OrthoDB" id="5862062at2"/>
<organism evidence="3 4">
    <name type="scientific">Roseovarius albus</name>
    <dbReference type="NCBI Taxonomy" id="1247867"/>
    <lineage>
        <taxon>Bacteria</taxon>
        <taxon>Pseudomonadati</taxon>
        <taxon>Pseudomonadota</taxon>
        <taxon>Alphaproteobacteria</taxon>
        <taxon>Rhodobacterales</taxon>
        <taxon>Roseobacteraceae</taxon>
        <taxon>Roseovarius</taxon>
    </lineage>
</organism>
<dbReference type="EMBL" id="FWFX01000001">
    <property type="protein sequence ID" value="SLN11753.1"/>
    <property type="molecule type" value="Genomic_DNA"/>
</dbReference>
<dbReference type="InterPro" id="IPR025424">
    <property type="entry name" value="YrhK_domain"/>
</dbReference>
<reference evidence="3 4" key="1">
    <citation type="submission" date="2017-03" db="EMBL/GenBank/DDBJ databases">
        <authorList>
            <person name="Afonso C.L."/>
            <person name="Miller P.J."/>
            <person name="Scott M.A."/>
            <person name="Spackman E."/>
            <person name="Goraichik I."/>
            <person name="Dimitrov K.M."/>
            <person name="Suarez D.L."/>
            <person name="Swayne D.E."/>
        </authorList>
    </citation>
    <scope>NUCLEOTIDE SEQUENCE [LARGE SCALE GENOMIC DNA]</scope>
    <source>
        <strain evidence="3 4">CECT 7450</strain>
    </source>
</reference>
<dbReference type="Pfam" id="PF14145">
    <property type="entry name" value="YrhK"/>
    <property type="match status" value="1"/>
</dbReference>
<dbReference type="AlphaFoldDB" id="A0A1X6Y855"/>
<keyword evidence="1" id="KW-0472">Membrane</keyword>
<sequence length="90" mass="10316">MTLFNPDNHTLSERHKAIYAYCELAYTIVDFSAATLFVIGSILFFNEETTYVGTWLFLVGSILFGLRPTIKLYREFAYIRAGRYDQVSGS</sequence>